<comment type="caution">
    <text evidence="7">The sequence shown here is derived from an EMBL/GenBank/DDBJ whole genome shotgun (WGS) entry which is preliminary data.</text>
</comment>
<dbReference type="InterPro" id="IPR031825">
    <property type="entry name" value="RXLR"/>
</dbReference>
<evidence type="ECO:0000256" key="6">
    <source>
        <dbReference type="SAM" id="MobiDB-lite"/>
    </source>
</evidence>
<dbReference type="OrthoDB" id="143854at2759"/>
<organism evidence="7 8">
    <name type="scientific">Phytophthora boehmeriae</name>
    <dbReference type="NCBI Taxonomy" id="109152"/>
    <lineage>
        <taxon>Eukaryota</taxon>
        <taxon>Sar</taxon>
        <taxon>Stramenopiles</taxon>
        <taxon>Oomycota</taxon>
        <taxon>Peronosporomycetes</taxon>
        <taxon>Peronosporales</taxon>
        <taxon>Peronosporaceae</taxon>
        <taxon>Phytophthora</taxon>
    </lineage>
</organism>
<accession>A0A8T1VU07</accession>
<comment type="similarity">
    <text evidence="2 5">Belongs to the RxLR effector family.</text>
</comment>
<comment type="domain">
    <text evidence="5">The RxLR-dEER motif acts to carry the protein into the host cell cytoplasm through binding to cell surface phosphatidylinositol-3-phosphate.</text>
</comment>
<reference evidence="7" key="1">
    <citation type="submission" date="2021-02" db="EMBL/GenBank/DDBJ databases">
        <authorList>
            <person name="Palmer J.M."/>
        </authorList>
    </citation>
    <scope>NUCLEOTIDE SEQUENCE</scope>
    <source>
        <strain evidence="7">SCRP23</strain>
    </source>
</reference>
<protein>
    <recommendedName>
        <fullName evidence="5">RxLR effector protein</fullName>
    </recommendedName>
</protein>
<evidence type="ECO:0000313" key="8">
    <source>
        <dbReference type="Proteomes" id="UP000693981"/>
    </source>
</evidence>
<keyword evidence="8" id="KW-1185">Reference proteome</keyword>
<feature type="compositionally biased region" description="Acidic residues" evidence="6">
    <location>
        <begin position="55"/>
        <end position="81"/>
    </location>
</feature>
<evidence type="ECO:0000256" key="3">
    <source>
        <dbReference type="ARBA" id="ARBA00022525"/>
    </source>
</evidence>
<evidence type="ECO:0000313" key="7">
    <source>
        <dbReference type="EMBL" id="KAG7383718.1"/>
    </source>
</evidence>
<dbReference type="EMBL" id="JAGDFL010000636">
    <property type="protein sequence ID" value="KAG7383718.1"/>
    <property type="molecule type" value="Genomic_DNA"/>
</dbReference>
<sequence>MRLHLALFAAAFFATCDAVPAAGPSELSNMASPASALSTNAAQNAGRFLRTSKTDDDDDSDDLYDDLYDDESDDNSNDLYDDDEEERTFDVMIAKWRNIFDDYYRMGTKVDDVADDLGATYYINKYGHNLGKLSKKEAYQKWVAYKAYLEKIRNNEIPAPK</sequence>
<evidence type="ECO:0000256" key="2">
    <source>
        <dbReference type="ARBA" id="ARBA00010400"/>
    </source>
</evidence>
<evidence type="ECO:0000256" key="1">
    <source>
        <dbReference type="ARBA" id="ARBA00004613"/>
    </source>
</evidence>
<keyword evidence="3 5" id="KW-0964">Secreted</keyword>
<feature type="region of interest" description="Disordered" evidence="6">
    <location>
        <begin position="49"/>
        <end position="81"/>
    </location>
</feature>
<dbReference type="Pfam" id="PF16810">
    <property type="entry name" value="RXLR"/>
    <property type="match status" value="1"/>
</dbReference>
<dbReference type="Proteomes" id="UP000693981">
    <property type="component" value="Unassembled WGS sequence"/>
</dbReference>
<dbReference type="AlphaFoldDB" id="A0A8T1VU07"/>
<proteinExistence type="inferred from homology"/>
<feature type="chain" id="PRO_5035802578" description="RxLR effector protein" evidence="5">
    <location>
        <begin position="19"/>
        <end position="161"/>
    </location>
</feature>
<feature type="signal peptide" evidence="5">
    <location>
        <begin position="1"/>
        <end position="18"/>
    </location>
</feature>
<gene>
    <name evidence="7" type="ORF">PHYBOEH_009811</name>
</gene>
<evidence type="ECO:0000256" key="4">
    <source>
        <dbReference type="ARBA" id="ARBA00022729"/>
    </source>
</evidence>
<comment type="function">
    <text evidence="5">Effector that suppresses plant defense responses during pathogen infection.</text>
</comment>
<name>A0A8T1VU07_9STRA</name>
<evidence type="ECO:0000256" key="5">
    <source>
        <dbReference type="RuleBase" id="RU367124"/>
    </source>
</evidence>
<keyword evidence="4 5" id="KW-0732">Signal</keyword>
<comment type="subcellular location">
    <subcellularLocation>
        <location evidence="1 5">Secreted</location>
    </subcellularLocation>
</comment>